<sequence>MSPKVLARVLYNTFDLPAESPISLHRAVLENYSRFGLIDESYPALIPTLNSSVKGILVGNLSEEQVSRLDEFEGDEYERRTVIVNVEDTGEAVMAQCYIWVDDLKRLSDADWDFEEFMQKRFKQWIEKEMEEIDSSKP</sequence>
<dbReference type="PANTHER" id="PTHR31544">
    <property type="entry name" value="AIG2-LIKE PROTEIN D"/>
    <property type="match status" value="1"/>
</dbReference>
<evidence type="ECO:0000313" key="6">
    <source>
        <dbReference type="Proteomes" id="UP000094385"/>
    </source>
</evidence>
<dbReference type="InterPro" id="IPR045038">
    <property type="entry name" value="AIG2-like"/>
</dbReference>
<dbReference type="GO" id="GO:0016740">
    <property type="term" value="F:transferase activity"/>
    <property type="evidence" value="ECO:0007669"/>
    <property type="project" value="UniProtKB-KW"/>
</dbReference>
<dbReference type="EMBL" id="KV454290">
    <property type="protein sequence ID" value="ODQ75588.1"/>
    <property type="molecule type" value="Genomic_DNA"/>
</dbReference>
<dbReference type="PANTHER" id="PTHR31544:SF2">
    <property type="entry name" value="AIG2-LIKE PROTEIN D"/>
    <property type="match status" value="1"/>
</dbReference>
<accession>A0A1E3QDC1</accession>
<comment type="similarity">
    <text evidence="1">Belongs to the gamma-glutamylcyclotransferase family.</text>
</comment>
<proteinExistence type="inferred from homology"/>
<organism evidence="5 6">
    <name type="scientific">Lipomyces starkeyi NRRL Y-11557</name>
    <dbReference type="NCBI Taxonomy" id="675824"/>
    <lineage>
        <taxon>Eukaryota</taxon>
        <taxon>Fungi</taxon>
        <taxon>Dikarya</taxon>
        <taxon>Ascomycota</taxon>
        <taxon>Saccharomycotina</taxon>
        <taxon>Lipomycetes</taxon>
        <taxon>Lipomycetales</taxon>
        <taxon>Lipomycetaceae</taxon>
        <taxon>Lipomyces</taxon>
    </lineage>
</organism>
<evidence type="ECO:0000256" key="3">
    <source>
        <dbReference type="ARBA" id="ARBA00030602"/>
    </source>
</evidence>
<keyword evidence="6" id="KW-1185">Reference proteome</keyword>
<evidence type="ECO:0000259" key="4">
    <source>
        <dbReference type="Pfam" id="PF06094"/>
    </source>
</evidence>
<dbReference type="Proteomes" id="UP000094385">
    <property type="component" value="Unassembled WGS sequence"/>
</dbReference>
<dbReference type="Gene3D" id="3.10.490.10">
    <property type="entry name" value="Gamma-glutamyl cyclotransferase-like"/>
    <property type="match status" value="1"/>
</dbReference>
<gene>
    <name evidence="5" type="ORF">LIPSTDRAFT_68201</name>
</gene>
<feature type="domain" description="Gamma-glutamylcyclotransferase AIG2-like" evidence="4">
    <location>
        <begin position="20"/>
        <end position="113"/>
    </location>
</feature>
<dbReference type="InterPro" id="IPR013024">
    <property type="entry name" value="GGCT-like"/>
</dbReference>
<evidence type="ECO:0000313" key="5">
    <source>
        <dbReference type="EMBL" id="ODQ75588.1"/>
    </source>
</evidence>
<dbReference type="CDD" id="cd06661">
    <property type="entry name" value="GGCT_like"/>
    <property type="match status" value="1"/>
</dbReference>
<dbReference type="AlphaFoldDB" id="A0A1E3QDC1"/>
<name>A0A1E3QDC1_LIPST</name>
<dbReference type="Pfam" id="PF06094">
    <property type="entry name" value="GGACT"/>
    <property type="match status" value="1"/>
</dbReference>
<evidence type="ECO:0000256" key="2">
    <source>
        <dbReference type="ARBA" id="ARBA00022679"/>
    </source>
</evidence>
<protein>
    <recommendedName>
        <fullName evidence="3">Putative gamma-glutamylcyclotransferase</fullName>
    </recommendedName>
</protein>
<dbReference type="SUPFAM" id="SSF110857">
    <property type="entry name" value="Gamma-glutamyl cyclotransferase-like"/>
    <property type="match status" value="1"/>
</dbReference>
<keyword evidence="2" id="KW-0808">Transferase</keyword>
<evidence type="ECO:0000256" key="1">
    <source>
        <dbReference type="ARBA" id="ARBA00008861"/>
    </source>
</evidence>
<dbReference type="InterPro" id="IPR009288">
    <property type="entry name" value="AIG2-like_dom"/>
</dbReference>
<reference evidence="5 6" key="1">
    <citation type="journal article" date="2016" name="Proc. Natl. Acad. Sci. U.S.A.">
        <title>Comparative genomics of biotechnologically important yeasts.</title>
        <authorList>
            <person name="Riley R."/>
            <person name="Haridas S."/>
            <person name="Wolfe K.H."/>
            <person name="Lopes M.R."/>
            <person name="Hittinger C.T."/>
            <person name="Goeker M."/>
            <person name="Salamov A.A."/>
            <person name="Wisecaver J.H."/>
            <person name="Long T.M."/>
            <person name="Calvey C.H."/>
            <person name="Aerts A.L."/>
            <person name="Barry K.W."/>
            <person name="Choi C."/>
            <person name="Clum A."/>
            <person name="Coughlan A.Y."/>
            <person name="Deshpande S."/>
            <person name="Douglass A.P."/>
            <person name="Hanson S.J."/>
            <person name="Klenk H.-P."/>
            <person name="LaButti K.M."/>
            <person name="Lapidus A."/>
            <person name="Lindquist E.A."/>
            <person name="Lipzen A.M."/>
            <person name="Meier-Kolthoff J.P."/>
            <person name="Ohm R.A."/>
            <person name="Otillar R.P."/>
            <person name="Pangilinan J.L."/>
            <person name="Peng Y."/>
            <person name="Rokas A."/>
            <person name="Rosa C.A."/>
            <person name="Scheuner C."/>
            <person name="Sibirny A.A."/>
            <person name="Slot J.C."/>
            <person name="Stielow J.B."/>
            <person name="Sun H."/>
            <person name="Kurtzman C.P."/>
            <person name="Blackwell M."/>
            <person name="Grigoriev I.V."/>
            <person name="Jeffries T.W."/>
        </authorList>
    </citation>
    <scope>NUCLEOTIDE SEQUENCE [LARGE SCALE GENOMIC DNA]</scope>
    <source>
        <strain evidence="5 6">NRRL Y-11557</strain>
    </source>
</reference>
<dbReference type="OrthoDB" id="1044435at2759"/>
<dbReference type="InterPro" id="IPR036568">
    <property type="entry name" value="GGCT-like_sf"/>
</dbReference>